<dbReference type="Pfam" id="PF13609">
    <property type="entry name" value="Porin_4"/>
    <property type="match status" value="1"/>
</dbReference>
<evidence type="ECO:0000313" key="14">
    <source>
        <dbReference type="Proteomes" id="UP001139104"/>
    </source>
</evidence>
<dbReference type="InterPro" id="IPR023614">
    <property type="entry name" value="Porin_dom_sf"/>
</dbReference>
<dbReference type="PANTHER" id="PTHR34501:SF9">
    <property type="entry name" value="MAJOR OUTER MEMBRANE PROTEIN P.IA"/>
    <property type="match status" value="1"/>
</dbReference>
<keyword evidence="6 11" id="KW-0732">Signal</keyword>
<evidence type="ECO:0000256" key="4">
    <source>
        <dbReference type="ARBA" id="ARBA00022452"/>
    </source>
</evidence>
<comment type="subunit">
    <text evidence="2">Homotrimer.</text>
</comment>
<keyword evidence="14" id="KW-1185">Reference proteome</keyword>
<evidence type="ECO:0000256" key="5">
    <source>
        <dbReference type="ARBA" id="ARBA00022692"/>
    </source>
</evidence>
<evidence type="ECO:0000256" key="1">
    <source>
        <dbReference type="ARBA" id="ARBA00004571"/>
    </source>
</evidence>
<evidence type="ECO:0000256" key="3">
    <source>
        <dbReference type="ARBA" id="ARBA00022448"/>
    </source>
</evidence>
<evidence type="ECO:0000259" key="12">
    <source>
        <dbReference type="Pfam" id="PF13609"/>
    </source>
</evidence>
<name>A0ABS9Z9E9_9HYPH</name>
<sequence>MKRVLAAIFFESAFAGSASAGEQAAPSCLSSFWNYLNSSARDCPLQFGPLTLIGNIDGGFGYEQWGAPIGPYADKPNYAIVRNSANSHWLRAPNGASTSVIGVTLNQKIFGEWSLIGVAEAGFNPYSFRLINGPQSLADNNFYAVPYQRTAFDSSRAGQWDNSQGFIGLSHPTFGTLTYGRTNTLTTSAFGAYDPVASVAFSQLGFSALYSGFGASPTARVNTALTYRLTYRRVHLAAQTQIGGYGGGNAATNQSQIQLGARFGNLSLDAIAGYARNAVMLSSFSGAPLPPGYDPNAIVRATLADTAGMALLARYDWKPFKFYMGYVHSRTGNPTDGAPFGLSTIAEGIVVPPSAVTSNAFEVSRLLNTVWTGVRYAATKDVDLAAGAYWESQNDYLAAPATCTGSGTATSSGRCAGGRYSYSFRVNYRPVDRVTLYAGVLVSNVYGGVASGFQHSQNIAPTAGARLTF</sequence>
<dbReference type="EMBL" id="JAIVFP010000001">
    <property type="protein sequence ID" value="MCI4683686.1"/>
    <property type="molecule type" value="Genomic_DNA"/>
</dbReference>
<evidence type="ECO:0000313" key="13">
    <source>
        <dbReference type="EMBL" id="MCI4683686.1"/>
    </source>
</evidence>
<feature type="signal peptide" evidence="11">
    <location>
        <begin position="1"/>
        <end position="20"/>
    </location>
</feature>
<dbReference type="CDD" id="cd00342">
    <property type="entry name" value="gram_neg_porins"/>
    <property type="match status" value="1"/>
</dbReference>
<dbReference type="RefSeq" id="WP_243067623.1">
    <property type="nucleotide sequence ID" value="NZ_JAIVFK010000027.1"/>
</dbReference>
<evidence type="ECO:0000256" key="9">
    <source>
        <dbReference type="ARBA" id="ARBA00023136"/>
    </source>
</evidence>
<evidence type="ECO:0000256" key="10">
    <source>
        <dbReference type="ARBA" id="ARBA00023237"/>
    </source>
</evidence>
<keyword evidence="4" id="KW-1134">Transmembrane beta strand</keyword>
<evidence type="ECO:0000256" key="2">
    <source>
        <dbReference type="ARBA" id="ARBA00011233"/>
    </source>
</evidence>
<organism evidence="13 14">
    <name type="scientific">Candidatus Rhodoblastus alkanivorans</name>
    <dbReference type="NCBI Taxonomy" id="2954117"/>
    <lineage>
        <taxon>Bacteria</taxon>
        <taxon>Pseudomonadati</taxon>
        <taxon>Pseudomonadota</taxon>
        <taxon>Alphaproteobacteria</taxon>
        <taxon>Hyphomicrobiales</taxon>
        <taxon>Rhodoblastaceae</taxon>
        <taxon>Rhodoblastus</taxon>
    </lineage>
</organism>
<evidence type="ECO:0000256" key="7">
    <source>
        <dbReference type="ARBA" id="ARBA00023065"/>
    </source>
</evidence>
<proteinExistence type="predicted"/>
<keyword evidence="8" id="KW-0626">Porin</keyword>
<keyword evidence="10" id="KW-0998">Cell outer membrane</keyword>
<keyword evidence="7" id="KW-0406">Ion transport</keyword>
<dbReference type="InterPro" id="IPR050298">
    <property type="entry name" value="Gram-neg_bact_OMP"/>
</dbReference>
<keyword evidence="5" id="KW-0812">Transmembrane</keyword>
<feature type="chain" id="PRO_5046427537" evidence="11">
    <location>
        <begin position="21"/>
        <end position="469"/>
    </location>
</feature>
<dbReference type="SUPFAM" id="SSF56935">
    <property type="entry name" value="Porins"/>
    <property type="match status" value="1"/>
</dbReference>
<gene>
    <name evidence="13" type="ORF">K2U94_13060</name>
</gene>
<dbReference type="InterPro" id="IPR033900">
    <property type="entry name" value="Gram_neg_porin_domain"/>
</dbReference>
<dbReference type="Proteomes" id="UP001139104">
    <property type="component" value="Unassembled WGS sequence"/>
</dbReference>
<evidence type="ECO:0000256" key="6">
    <source>
        <dbReference type="ARBA" id="ARBA00022729"/>
    </source>
</evidence>
<protein>
    <submittedName>
        <fullName evidence="13">Porin</fullName>
    </submittedName>
</protein>
<comment type="caution">
    <text evidence="13">The sequence shown here is derived from an EMBL/GenBank/DDBJ whole genome shotgun (WGS) entry which is preliminary data.</text>
</comment>
<evidence type="ECO:0000256" key="11">
    <source>
        <dbReference type="SAM" id="SignalP"/>
    </source>
</evidence>
<evidence type="ECO:0000256" key="8">
    <source>
        <dbReference type="ARBA" id="ARBA00023114"/>
    </source>
</evidence>
<comment type="subcellular location">
    <subcellularLocation>
        <location evidence="1">Cell outer membrane</location>
        <topology evidence="1">Multi-pass membrane protein</topology>
    </subcellularLocation>
</comment>
<reference evidence="13" key="1">
    <citation type="journal article" date="2022" name="ISME J.">
        <title>Identification of active gaseous-alkane degraders at natural gas seeps.</title>
        <authorList>
            <person name="Farhan Ul Haque M."/>
            <person name="Hernandez M."/>
            <person name="Crombie A.T."/>
            <person name="Murrell J.C."/>
        </authorList>
    </citation>
    <scope>NUCLEOTIDE SEQUENCE</scope>
    <source>
        <strain evidence="13">PC2</strain>
    </source>
</reference>
<dbReference type="Gene3D" id="2.40.160.10">
    <property type="entry name" value="Porin"/>
    <property type="match status" value="1"/>
</dbReference>
<accession>A0ABS9Z9E9</accession>
<keyword evidence="9" id="KW-0472">Membrane</keyword>
<keyword evidence="3" id="KW-0813">Transport</keyword>
<dbReference type="PANTHER" id="PTHR34501">
    <property type="entry name" value="PROTEIN YDDL-RELATED"/>
    <property type="match status" value="1"/>
</dbReference>
<feature type="domain" description="Porin" evidence="12">
    <location>
        <begin position="13"/>
        <end position="440"/>
    </location>
</feature>